<feature type="compositionally biased region" description="Polar residues" evidence="1">
    <location>
        <begin position="43"/>
        <end position="57"/>
    </location>
</feature>
<dbReference type="PANTHER" id="PTHR34282">
    <property type="entry name" value="OS01G0228800 PROTEIN-RELATED"/>
    <property type="match status" value="1"/>
</dbReference>
<dbReference type="PANTHER" id="PTHR34282:SF2">
    <property type="entry name" value="DUF3741 DOMAIN-CONTAINING PROTEIN"/>
    <property type="match status" value="1"/>
</dbReference>
<sequence length="832" mass="93675">MPQDSLRSVVYRSFVTCDDPKGVVECKPIRKSKSDSKKMEAKMNNQRIQQNSDSSTSFEEERKDKVHKGSKEELLQIMEVSRGAQKLNEVIDSWSNRTSFDKQSNGIAKDLLKGALDLQESLSVLSKLQEASEYIAKSKKMHKEKDVGGRVDVGTEFMDSNPFGDYDKGMDLQKPRISTSGSSRDCYDELREVIRESFARQNLLPKVLPKEKDFLDRKSLDLCVDIPSSSSSHSSLIHSHSSSCSPSKIQHEKTKGSNLIAKLMGLEEMPRKAVNSVVYKQVEKEKLSNQRAYLLDIDLPRPRKPQFMVQKVVQERRTLEEMIETMQFKGLLVRKSIDGSNYGKDCSEVSFLRKSLAVEGPPIVIMKPRHVHDLRAEEPYCSTEGKPIKSRQMPRKMREEFRFNAVEVPRGKLKFTQTNEKLQGGRSPKQKLNKNKEGKHSGESPARPFKKTLDIQESRSSTKINHPKPLVPRAPKKETIVKQKIEGIPKVASNMKKQAERKDGKSQECSKTKDLGKTSTLRLSPTTKGSNVSKCVTRGKATVSDKHIHMETTALESSISKKNLQKGKYDCKPSVQNLQSGDNLPIIVETNIQGSLIQSTTIEQITDRAAGDSHDPISDNSGNAPGSPSEFSEPTIEDDVNYSEDGSCIPCLKLDDMKDCKSMTQTRYLLLTSVSFLNRADELFDLGTCNSRLLQTAQSPDREMFDASLLLECAKEILELKSLHCTRSVNPLSQNLRKKLKYHLSLEQLVGEISDVIENLKNYSKSCGDVILVDSINSMLERDLQWNGKLICAWDLGWKNGLTMDEVNEVVNDVEKLVFGEIVDDLVIELMF</sequence>
<reference evidence="2" key="1">
    <citation type="submission" date="2020-06" db="EMBL/GenBank/DDBJ databases">
        <authorList>
            <person name="Li T."/>
            <person name="Hu X."/>
            <person name="Zhang T."/>
            <person name="Song X."/>
            <person name="Zhang H."/>
            <person name="Dai N."/>
            <person name="Sheng W."/>
            <person name="Hou X."/>
            <person name="Wei L."/>
        </authorList>
    </citation>
    <scope>NUCLEOTIDE SEQUENCE</scope>
    <source>
        <strain evidence="2">G02</strain>
        <tissue evidence="2">Leaf</tissue>
    </source>
</reference>
<feature type="region of interest" description="Disordered" evidence="1">
    <location>
        <begin position="491"/>
        <end position="534"/>
    </location>
</feature>
<feature type="region of interest" description="Disordered" evidence="1">
    <location>
        <begin position="608"/>
        <end position="641"/>
    </location>
</feature>
<feature type="compositionally biased region" description="Basic and acidic residues" evidence="1">
    <location>
        <begin position="497"/>
        <end position="516"/>
    </location>
</feature>
<feature type="compositionally biased region" description="Polar residues" evidence="1">
    <location>
        <begin position="618"/>
        <end position="632"/>
    </location>
</feature>
<feature type="compositionally biased region" description="Basic and acidic residues" evidence="1">
    <location>
        <begin position="608"/>
        <end position="617"/>
    </location>
</feature>
<reference evidence="2" key="2">
    <citation type="journal article" date="2024" name="Plant">
        <title>Genomic evolution and insights into agronomic trait innovations of Sesamum species.</title>
        <authorList>
            <person name="Miao H."/>
            <person name="Wang L."/>
            <person name="Qu L."/>
            <person name="Liu H."/>
            <person name="Sun Y."/>
            <person name="Le M."/>
            <person name="Wang Q."/>
            <person name="Wei S."/>
            <person name="Zheng Y."/>
            <person name="Lin W."/>
            <person name="Duan Y."/>
            <person name="Cao H."/>
            <person name="Xiong S."/>
            <person name="Wang X."/>
            <person name="Wei L."/>
            <person name="Li C."/>
            <person name="Ma Q."/>
            <person name="Ju M."/>
            <person name="Zhao R."/>
            <person name="Li G."/>
            <person name="Mu C."/>
            <person name="Tian Q."/>
            <person name="Mei H."/>
            <person name="Zhang T."/>
            <person name="Gao T."/>
            <person name="Zhang H."/>
        </authorList>
    </citation>
    <scope>NUCLEOTIDE SEQUENCE</scope>
    <source>
        <strain evidence="2">G02</strain>
    </source>
</reference>
<evidence type="ECO:0000313" key="2">
    <source>
        <dbReference type="EMBL" id="KAL0308609.1"/>
    </source>
</evidence>
<feature type="compositionally biased region" description="Basic and acidic residues" evidence="1">
    <location>
        <begin position="28"/>
        <end position="41"/>
    </location>
</feature>
<dbReference type="EMBL" id="JACGWJ010000027">
    <property type="protein sequence ID" value="KAL0308609.1"/>
    <property type="molecule type" value="Genomic_DNA"/>
</dbReference>
<name>A0AAW2KNR7_SESRA</name>
<evidence type="ECO:0008006" key="3">
    <source>
        <dbReference type="Google" id="ProtNLM"/>
    </source>
</evidence>
<protein>
    <recommendedName>
        <fullName evidence="3">DUF4378 domain-containing protein</fullName>
    </recommendedName>
</protein>
<accession>A0AAW2KNR7</accession>
<evidence type="ECO:0000256" key="1">
    <source>
        <dbReference type="SAM" id="MobiDB-lite"/>
    </source>
</evidence>
<proteinExistence type="predicted"/>
<feature type="compositionally biased region" description="Polar residues" evidence="1">
    <location>
        <begin position="517"/>
        <end position="534"/>
    </location>
</feature>
<gene>
    <name evidence="2" type="ORF">Sradi_5803200</name>
</gene>
<dbReference type="AlphaFoldDB" id="A0AAW2KNR7"/>
<comment type="caution">
    <text evidence="2">The sequence shown here is derived from an EMBL/GenBank/DDBJ whole genome shotgun (WGS) entry which is preliminary data.</text>
</comment>
<feature type="region of interest" description="Disordered" evidence="1">
    <location>
        <begin position="412"/>
        <end position="472"/>
    </location>
</feature>
<feature type="region of interest" description="Disordered" evidence="1">
    <location>
        <begin position="28"/>
        <end position="71"/>
    </location>
</feature>
<organism evidence="2">
    <name type="scientific">Sesamum radiatum</name>
    <name type="common">Black benniseed</name>
    <dbReference type="NCBI Taxonomy" id="300843"/>
    <lineage>
        <taxon>Eukaryota</taxon>
        <taxon>Viridiplantae</taxon>
        <taxon>Streptophyta</taxon>
        <taxon>Embryophyta</taxon>
        <taxon>Tracheophyta</taxon>
        <taxon>Spermatophyta</taxon>
        <taxon>Magnoliopsida</taxon>
        <taxon>eudicotyledons</taxon>
        <taxon>Gunneridae</taxon>
        <taxon>Pentapetalae</taxon>
        <taxon>asterids</taxon>
        <taxon>lamiids</taxon>
        <taxon>Lamiales</taxon>
        <taxon>Pedaliaceae</taxon>
        <taxon>Sesamum</taxon>
    </lineage>
</organism>
<feature type="compositionally biased region" description="Basic and acidic residues" evidence="1">
    <location>
        <begin position="59"/>
        <end position="71"/>
    </location>
</feature>